<dbReference type="Pfam" id="PF08818">
    <property type="entry name" value="DUF1801"/>
    <property type="match status" value="1"/>
</dbReference>
<organism evidence="2 3">
    <name type="scientific">Allosphingosinicella deserti</name>
    <dbReference type="NCBI Taxonomy" id="2116704"/>
    <lineage>
        <taxon>Bacteria</taxon>
        <taxon>Pseudomonadati</taxon>
        <taxon>Pseudomonadota</taxon>
        <taxon>Alphaproteobacteria</taxon>
        <taxon>Sphingomonadales</taxon>
        <taxon>Sphingomonadaceae</taxon>
        <taxon>Allosphingosinicella</taxon>
    </lineage>
</organism>
<dbReference type="Gene3D" id="3.90.1150.200">
    <property type="match status" value="1"/>
</dbReference>
<dbReference type="InterPro" id="IPR014922">
    <property type="entry name" value="YdhG-like"/>
</dbReference>
<evidence type="ECO:0000259" key="1">
    <source>
        <dbReference type="Pfam" id="PF08818"/>
    </source>
</evidence>
<feature type="domain" description="YdhG-like" evidence="1">
    <location>
        <begin position="19"/>
        <end position="109"/>
    </location>
</feature>
<keyword evidence="3" id="KW-1185">Reference proteome</keyword>
<accession>A0A2P7QI00</accession>
<dbReference type="Pfam" id="PF13376">
    <property type="entry name" value="OmdA"/>
    <property type="match status" value="1"/>
</dbReference>
<sequence length="200" mass="22559">MRMDPRIDDYIARQADFARPILERIRAAFHAALPDVEEGIRWGMPSFSYGGRPLANMAAFKAHATLSFWRGGEIVEESPSERAMGQFGRMTEPDDLPVEPELLRMIRDAAALAEQGAPARPKKRPVPEPAIPDDLSAALALRPRAAETFAAFSPACRRDYLEWIVEAKRPETRARRIAEAVGWIAEGKSRNWKYERKSSR</sequence>
<gene>
    <name evidence="2" type="ORF">C7I55_21065</name>
</gene>
<protein>
    <recommendedName>
        <fullName evidence="1">YdhG-like domain-containing protein</fullName>
    </recommendedName>
</protein>
<dbReference type="AlphaFoldDB" id="A0A2P7QI00"/>
<evidence type="ECO:0000313" key="3">
    <source>
        <dbReference type="Proteomes" id="UP000241167"/>
    </source>
</evidence>
<dbReference type="EMBL" id="PXYI01000008">
    <property type="protein sequence ID" value="PSJ37573.1"/>
    <property type="molecule type" value="Genomic_DNA"/>
</dbReference>
<reference evidence="2 3" key="1">
    <citation type="submission" date="2018-03" db="EMBL/GenBank/DDBJ databases">
        <title>The draft genome of Sphingosinicella sp. GL-C-18.</title>
        <authorList>
            <person name="Liu L."/>
            <person name="Li L."/>
            <person name="Liang L."/>
            <person name="Zhang X."/>
            <person name="Wang T."/>
        </authorList>
    </citation>
    <scope>NUCLEOTIDE SEQUENCE [LARGE SCALE GENOMIC DNA]</scope>
    <source>
        <strain evidence="2 3">GL-C-18</strain>
    </source>
</reference>
<dbReference type="OrthoDB" id="214150at2"/>
<name>A0A2P7QI00_9SPHN</name>
<comment type="caution">
    <text evidence="2">The sequence shown here is derived from an EMBL/GenBank/DDBJ whole genome shotgun (WGS) entry which is preliminary data.</text>
</comment>
<proteinExistence type="predicted"/>
<dbReference type="RefSeq" id="WP_106515013.1">
    <property type="nucleotide sequence ID" value="NZ_PXYI01000008.1"/>
</dbReference>
<dbReference type="SUPFAM" id="SSF159888">
    <property type="entry name" value="YdhG-like"/>
    <property type="match status" value="1"/>
</dbReference>
<dbReference type="Proteomes" id="UP000241167">
    <property type="component" value="Unassembled WGS sequence"/>
</dbReference>
<evidence type="ECO:0000313" key="2">
    <source>
        <dbReference type="EMBL" id="PSJ37573.1"/>
    </source>
</evidence>